<comment type="similarity">
    <text evidence="2 11 12">Belongs to the class-I aminoacyl-tRNA synthetase family.</text>
</comment>
<dbReference type="AlphaFoldDB" id="A0A076FHH0"/>
<evidence type="ECO:0000256" key="9">
    <source>
        <dbReference type="ARBA" id="ARBA00023146"/>
    </source>
</evidence>
<evidence type="ECO:0000256" key="2">
    <source>
        <dbReference type="ARBA" id="ARBA00005594"/>
    </source>
</evidence>
<comment type="subunit">
    <text evidence="3 11">Monomer.</text>
</comment>
<keyword evidence="6 11" id="KW-0547">Nucleotide-binding</keyword>
<dbReference type="InterPro" id="IPR009080">
    <property type="entry name" value="tRNAsynth_Ia_anticodon-bd"/>
</dbReference>
<dbReference type="EC" id="6.1.1.19" evidence="11"/>
<dbReference type="Pfam" id="PF03485">
    <property type="entry name" value="Arg_tRNA_synt_N"/>
    <property type="match status" value="1"/>
</dbReference>
<keyword evidence="9 11" id="KW-0030">Aminoacyl-tRNA synthetase</keyword>
<dbReference type="NCBIfam" id="TIGR00456">
    <property type="entry name" value="argS"/>
    <property type="match status" value="1"/>
</dbReference>
<gene>
    <name evidence="11 15" type="primary">argS</name>
    <name evidence="15" type="ORF">CIG1485E_1431</name>
</gene>
<reference evidence="16" key="1">
    <citation type="journal article" date="2014" name="Genome Announc.">
        <title>Complete Genome Sequence of Campylobacter iguaniorum Strain 1485ET, Isolated from a Bearded Dragon (Pogona vitticeps).</title>
        <authorList>
            <person name="Gilbert M.J."/>
            <person name="Miller W.G."/>
            <person name="Yee E."/>
            <person name="Kik M."/>
            <person name="Wagenaar J.A."/>
            <person name="Duim B."/>
        </authorList>
    </citation>
    <scope>NUCLEOTIDE SEQUENCE [LARGE SCALE GENOMIC DNA]</scope>
    <source>
        <strain evidence="16">1485E</strain>
    </source>
</reference>
<dbReference type="Pfam" id="PF05746">
    <property type="entry name" value="DALR_1"/>
    <property type="match status" value="1"/>
</dbReference>
<evidence type="ECO:0000256" key="7">
    <source>
        <dbReference type="ARBA" id="ARBA00022840"/>
    </source>
</evidence>
<dbReference type="PRINTS" id="PR01038">
    <property type="entry name" value="TRNASYNTHARG"/>
</dbReference>
<comment type="catalytic activity">
    <reaction evidence="10 11">
        <text>tRNA(Arg) + L-arginine + ATP = L-arginyl-tRNA(Arg) + AMP + diphosphate</text>
        <dbReference type="Rhea" id="RHEA:20301"/>
        <dbReference type="Rhea" id="RHEA-COMP:9658"/>
        <dbReference type="Rhea" id="RHEA-COMP:9673"/>
        <dbReference type="ChEBI" id="CHEBI:30616"/>
        <dbReference type="ChEBI" id="CHEBI:32682"/>
        <dbReference type="ChEBI" id="CHEBI:33019"/>
        <dbReference type="ChEBI" id="CHEBI:78442"/>
        <dbReference type="ChEBI" id="CHEBI:78513"/>
        <dbReference type="ChEBI" id="CHEBI:456215"/>
        <dbReference type="EC" id="6.1.1.19"/>
    </reaction>
</comment>
<dbReference type="SUPFAM" id="SSF47323">
    <property type="entry name" value="Anticodon-binding domain of a subclass of class I aminoacyl-tRNA synthetases"/>
    <property type="match status" value="1"/>
</dbReference>
<keyword evidence="16" id="KW-1185">Reference proteome</keyword>
<dbReference type="EMBL" id="CP009043">
    <property type="protein sequence ID" value="AII15254.1"/>
    <property type="molecule type" value="Genomic_DNA"/>
</dbReference>
<evidence type="ECO:0000256" key="10">
    <source>
        <dbReference type="ARBA" id="ARBA00049339"/>
    </source>
</evidence>
<dbReference type="Gene3D" id="3.30.1360.70">
    <property type="entry name" value="Arginyl tRNA synthetase N-terminal domain"/>
    <property type="match status" value="1"/>
</dbReference>
<dbReference type="Gene3D" id="3.40.50.620">
    <property type="entry name" value="HUPs"/>
    <property type="match status" value="1"/>
</dbReference>
<evidence type="ECO:0000313" key="16">
    <source>
        <dbReference type="Proteomes" id="UP000028486"/>
    </source>
</evidence>
<feature type="short sequence motif" description="'HIGH' region" evidence="11">
    <location>
        <begin position="113"/>
        <end position="123"/>
    </location>
</feature>
<evidence type="ECO:0000256" key="8">
    <source>
        <dbReference type="ARBA" id="ARBA00022917"/>
    </source>
</evidence>
<dbReference type="GO" id="GO:0006420">
    <property type="term" value="P:arginyl-tRNA aminoacylation"/>
    <property type="evidence" value="ECO:0007669"/>
    <property type="project" value="UniProtKB-UniRule"/>
</dbReference>
<dbReference type="KEGG" id="caj:CIG1485E_1431"/>
<evidence type="ECO:0000259" key="14">
    <source>
        <dbReference type="SMART" id="SM01016"/>
    </source>
</evidence>
<protein>
    <recommendedName>
        <fullName evidence="11">Arginine--tRNA ligase</fullName>
        <ecNumber evidence="11">6.1.1.19</ecNumber>
    </recommendedName>
    <alternativeName>
        <fullName evidence="11">Arginyl-tRNA synthetase</fullName>
        <shortName evidence="11">ArgRS</shortName>
    </alternativeName>
</protein>
<dbReference type="InterPro" id="IPR001278">
    <property type="entry name" value="Arg-tRNA-ligase"/>
</dbReference>
<dbReference type="InterPro" id="IPR036695">
    <property type="entry name" value="Arg-tRNA-synth_N_sf"/>
</dbReference>
<dbReference type="InterPro" id="IPR001412">
    <property type="entry name" value="aa-tRNA-synth_I_CS"/>
</dbReference>
<evidence type="ECO:0000256" key="4">
    <source>
        <dbReference type="ARBA" id="ARBA00022490"/>
    </source>
</evidence>
<dbReference type="GO" id="GO:0005524">
    <property type="term" value="F:ATP binding"/>
    <property type="evidence" value="ECO:0007669"/>
    <property type="project" value="UniProtKB-UniRule"/>
</dbReference>
<dbReference type="GO" id="GO:0004814">
    <property type="term" value="F:arginine-tRNA ligase activity"/>
    <property type="evidence" value="ECO:0007669"/>
    <property type="project" value="UniProtKB-UniRule"/>
</dbReference>
<dbReference type="HAMAP" id="MF_00123">
    <property type="entry name" value="Arg_tRNA_synth"/>
    <property type="match status" value="1"/>
</dbReference>
<dbReference type="SUPFAM" id="SSF52374">
    <property type="entry name" value="Nucleotidylyl transferase"/>
    <property type="match status" value="1"/>
</dbReference>
<keyword evidence="5 11" id="KW-0436">Ligase</keyword>
<dbReference type="PROSITE" id="PS00178">
    <property type="entry name" value="AA_TRNA_LIGASE_I"/>
    <property type="match status" value="1"/>
</dbReference>
<organism evidence="15 16">
    <name type="scientific">Campylobacter iguaniorum</name>
    <dbReference type="NCBI Taxonomy" id="1244531"/>
    <lineage>
        <taxon>Bacteria</taxon>
        <taxon>Pseudomonadati</taxon>
        <taxon>Campylobacterota</taxon>
        <taxon>Epsilonproteobacteria</taxon>
        <taxon>Campylobacterales</taxon>
        <taxon>Campylobacteraceae</taxon>
        <taxon>Campylobacter</taxon>
    </lineage>
</organism>
<evidence type="ECO:0000256" key="1">
    <source>
        <dbReference type="ARBA" id="ARBA00004496"/>
    </source>
</evidence>
<dbReference type="STRING" id="1244531.CIG2463D_1624"/>
<dbReference type="SUPFAM" id="SSF55190">
    <property type="entry name" value="Arginyl-tRNA synthetase (ArgRS), N-terminal 'additional' domain"/>
    <property type="match status" value="1"/>
</dbReference>
<keyword evidence="8 11" id="KW-0648">Protein biosynthesis</keyword>
<dbReference type="InterPro" id="IPR035684">
    <property type="entry name" value="ArgRS_core"/>
</dbReference>
<feature type="domain" description="Arginyl tRNA synthetase N-terminal" evidence="14">
    <location>
        <begin position="3"/>
        <end position="76"/>
    </location>
</feature>
<accession>A0A076FHH0</accession>
<dbReference type="Pfam" id="PF00750">
    <property type="entry name" value="tRNA-synt_1d"/>
    <property type="match status" value="1"/>
</dbReference>
<name>A0A076FHH0_9BACT</name>
<evidence type="ECO:0000256" key="12">
    <source>
        <dbReference type="RuleBase" id="RU363038"/>
    </source>
</evidence>
<evidence type="ECO:0000256" key="11">
    <source>
        <dbReference type="HAMAP-Rule" id="MF_00123"/>
    </source>
</evidence>
<dbReference type="Gene3D" id="1.10.730.10">
    <property type="entry name" value="Isoleucyl-tRNA Synthetase, Domain 1"/>
    <property type="match status" value="1"/>
</dbReference>
<dbReference type="InterPro" id="IPR008909">
    <property type="entry name" value="DALR_anticod-bd"/>
</dbReference>
<evidence type="ECO:0000256" key="6">
    <source>
        <dbReference type="ARBA" id="ARBA00022741"/>
    </source>
</evidence>
<evidence type="ECO:0000256" key="3">
    <source>
        <dbReference type="ARBA" id="ARBA00011245"/>
    </source>
</evidence>
<keyword evidence="4 11" id="KW-0963">Cytoplasm</keyword>
<dbReference type="InterPro" id="IPR014729">
    <property type="entry name" value="Rossmann-like_a/b/a_fold"/>
</dbReference>
<dbReference type="HOGENOM" id="CLU_006406_0_1_7"/>
<dbReference type="CDD" id="cd00671">
    <property type="entry name" value="ArgRS_core"/>
    <property type="match status" value="1"/>
</dbReference>
<comment type="subcellular location">
    <subcellularLocation>
        <location evidence="1 11">Cytoplasm</location>
    </subcellularLocation>
</comment>
<evidence type="ECO:0000313" key="15">
    <source>
        <dbReference type="EMBL" id="AII15254.1"/>
    </source>
</evidence>
<keyword evidence="7 11" id="KW-0067">ATP-binding</keyword>
<dbReference type="Proteomes" id="UP000028486">
    <property type="component" value="Chromosome"/>
</dbReference>
<dbReference type="InterPro" id="IPR005148">
    <property type="entry name" value="Arg-tRNA-synth_N"/>
</dbReference>
<dbReference type="PANTHER" id="PTHR11956:SF5">
    <property type="entry name" value="ARGININE--TRNA LIGASE, CYTOPLASMIC"/>
    <property type="match status" value="1"/>
</dbReference>
<proteinExistence type="inferred from homology"/>
<dbReference type="FunFam" id="3.40.50.620:FF:000062">
    <property type="entry name" value="Arginine--tRNA ligase"/>
    <property type="match status" value="1"/>
</dbReference>
<dbReference type="eggNOG" id="COG0018">
    <property type="taxonomic scope" value="Bacteria"/>
</dbReference>
<dbReference type="OrthoDB" id="9803211at2"/>
<evidence type="ECO:0000256" key="5">
    <source>
        <dbReference type="ARBA" id="ARBA00022598"/>
    </source>
</evidence>
<feature type="domain" description="DALR anticodon binding" evidence="13">
    <location>
        <begin position="415"/>
        <end position="529"/>
    </location>
</feature>
<evidence type="ECO:0000259" key="13">
    <source>
        <dbReference type="SMART" id="SM00836"/>
    </source>
</evidence>
<dbReference type="SMART" id="SM01016">
    <property type="entry name" value="Arg_tRNA_synt_N"/>
    <property type="match status" value="1"/>
</dbReference>
<dbReference type="RefSeq" id="WP_038454978.1">
    <property type="nucleotide sequence ID" value="NZ_CP009043.1"/>
</dbReference>
<dbReference type="SMART" id="SM00836">
    <property type="entry name" value="DALR_1"/>
    <property type="match status" value="1"/>
</dbReference>
<sequence>MKNTVKSEIYNVLERDFVLEKPKDKNLAHYASPLAFGLARELKKAPAVIAADLAAKFDSNKFFDVFSVNGYLNFKLNGEFLDSLANQALQSGDKFGSAKFDESDSLFIEYISANPTGPLHIGHVRGAVYGDTLARIGKHIGKNIATEYYINDAGNQIDLLGVSISLYAKEVLFNESVEYPEKYYRGEYIEPIAKMAFEKFGKEIFYDESRNLELADFGKDEVLKIIKKDLGDAGIFIESWASEKALYDKLEPTIAKLEQSGEMYKKDDTVYIASTKLGDDNDRVVVRNDGRPTYLAGDIVYHNAKFEKNYARYMNIWGADHHGYIARLKAAIRFLGYDENKLEVILMQMVSLLKDGKPFKMSKRAGTAVLMSDILAEIGSDALRFIFISKANTSSLEFDIDELKKQDSSNPIFYINYAHARVNQVFAKAGKSPQDVANASLANLDENGKNLLFEALTLPEVLEDAYNSRALHKLPDYLKSLSASFHKFYNENRVVGSHSEDELLKLFSVVALSIRVALNLMGITAKDKMEH</sequence>
<dbReference type="GO" id="GO:0005737">
    <property type="term" value="C:cytoplasm"/>
    <property type="evidence" value="ECO:0007669"/>
    <property type="project" value="UniProtKB-SubCell"/>
</dbReference>
<dbReference type="PANTHER" id="PTHR11956">
    <property type="entry name" value="ARGINYL-TRNA SYNTHETASE"/>
    <property type="match status" value="1"/>
</dbReference>